<evidence type="ECO:0000256" key="4">
    <source>
        <dbReference type="PROSITE-ProRule" id="PRU00409"/>
    </source>
</evidence>
<dbReference type="GO" id="GO:0005524">
    <property type="term" value="F:ATP binding"/>
    <property type="evidence" value="ECO:0007669"/>
    <property type="project" value="UniProtKB-UniRule"/>
</dbReference>
<organism evidence="6 7">
    <name type="scientific">Pantoea ananas</name>
    <name type="common">Erwinia uredovora</name>
    <dbReference type="NCBI Taxonomy" id="553"/>
    <lineage>
        <taxon>Bacteria</taxon>
        <taxon>Pseudomonadati</taxon>
        <taxon>Pseudomonadota</taxon>
        <taxon>Gammaproteobacteria</taxon>
        <taxon>Enterobacterales</taxon>
        <taxon>Erwiniaceae</taxon>
        <taxon>Pantoea</taxon>
    </lineage>
</organism>
<evidence type="ECO:0000256" key="2">
    <source>
        <dbReference type="ARBA" id="ARBA00022741"/>
    </source>
</evidence>
<evidence type="ECO:0000256" key="3">
    <source>
        <dbReference type="ARBA" id="ARBA00022840"/>
    </source>
</evidence>
<reference evidence="6" key="1">
    <citation type="submission" date="2022-06" db="EMBL/GenBank/DDBJ databases">
        <title>Dynamics of rice microbiomes reveals core vertical transmitted seed endophytes.</title>
        <authorList>
            <person name="Liao K."/>
            <person name="Zhang X."/>
        </authorList>
    </citation>
    <scope>NUCLEOTIDE SEQUENCE</scope>
    <source>
        <strain evidence="6">JT1-17</strain>
    </source>
</reference>
<dbReference type="Proteomes" id="UP001208888">
    <property type="component" value="Unassembled WGS sequence"/>
</dbReference>
<dbReference type="RefSeq" id="WP_028722016.1">
    <property type="nucleotide sequence ID" value="NZ_CP158663.1"/>
</dbReference>
<dbReference type="GO" id="GO:0046872">
    <property type="term" value="F:metal ion binding"/>
    <property type="evidence" value="ECO:0007669"/>
    <property type="project" value="InterPro"/>
</dbReference>
<comment type="caution">
    <text evidence="6">The sequence shown here is derived from an EMBL/GenBank/DDBJ whole genome shotgun (WGS) entry which is preliminary data.</text>
</comment>
<dbReference type="PANTHER" id="PTHR43585">
    <property type="entry name" value="FUMIPYRROLE BIOSYNTHESIS PROTEIN C"/>
    <property type="match status" value="1"/>
</dbReference>
<dbReference type="GO" id="GO:0016874">
    <property type="term" value="F:ligase activity"/>
    <property type="evidence" value="ECO:0007669"/>
    <property type="project" value="UniProtKB-KW"/>
</dbReference>
<dbReference type="Gene3D" id="3.30.470.20">
    <property type="entry name" value="ATP-grasp fold, B domain"/>
    <property type="match status" value="1"/>
</dbReference>
<protein>
    <recommendedName>
        <fullName evidence="5">ATP-grasp domain-containing protein</fullName>
    </recommendedName>
</protein>
<evidence type="ECO:0000256" key="1">
    <source>
        <dbReference type="ARBA" id="ARBA00022598"/>
    </source>
</evidence>
<keyword evidence="3 4" id="KW-0067">ATP-binding</keyword>
<dbReference type="Pfam" id="PF13535">
    <property type="entry name" value="ATP-grasp_4"/>
    <property type="match status" value="1"/>
</dbReference>
<keyword evidence="1" id="KW-0436">Ligase</keyword>
<dbReference type="InterPro" id="IPR052032">
    <property type="entry name" value="ATP-dep_AA_Ligase"/>
</dbReference>
<dbReference type="InterPro" id="IPR011761">
    <property type="entry name" value="ATP-grasp"/>
</dbReference>
<dbReference type="SUPFAM" id="SSF56059">
    <property type="entry name" value="Glutathione synthetase ATP-binding domain-like"/>
    <property type="match status" value="1"/>
</dbReference>
<name>A0AAJ1D503_PANAN</name>
<dbReference type="InterPro" id="IPR013815">
    <property type="entry name" value="ATP_grasp_subdomain_1"/>
</dbReference>
<dbReference type="EMBL" id="JANFVX010000038">
    <property type="protein sequence ID" value="MCW0346506.1"/>
    <property type="molecule type" value="Genomic_DNA"/>
</dbReference>
<dbReference type="PROSITE" id="PS50975">
    <property type="entry name" value="ATP_GRASP"/>
    <property type="match status" value="1"/>
</dbReference>
<proteinExistence type="predicted"/>
<dbReference type="AlphaFoldDB" id="A0AAJ1D503"/>
<gene>
    <name evidence="6" type="ORF">NB703_004599</name>
</gene>
<evidence type="ECO:0000313" key="6">
    <source>
        <dbReference type="EMBL" id="MCW0346506.1"/>
    </source>
</evidence>
<keyword evidence="2 4" id="KW-0547">Nucleotide-binding</keyword>
<dbReference type="Gene3D" id="3.40.50.20">
    <property type="match status" value="1"/>
</dbReference>
<accession>A0AAJ1D503</accession>
<evidence type="ECO:0000259" key="5">
    <source>
        <dbReference type="PROSITE" id="PS50975"/>
    </source>
</evidence>
<sequence>MKKKSVLILAKTEYARTPYDEWLQDSGVIPIVVTSPKFYEEYACHITHCYSLSNYDEDDDSLFELVEKIYKTTPFDHVFCRAEVDIIRAAYIRFRYGVLGQSTESALCYRDKYLMKERLSGQNIKVPSYRKVDSAQDIRAFCRQSGFPCVIKPRLASGSSGVVIIKSFEDLELCLKYGENQFSGMLAETYVDGKMFHVDGLIVDGELKFIQPFKYINDCLSYRSNMYIGNIPLGNHDRLYSLLVDTTKKIISFMPETKNFAFHCELWVTKQQDIIFCEIASRTGGGMISFLIEDMSGLNIDRAWLLAECEVNAVVYPDYHKDFQRFGCVCIPPANGKLLSLPSVYPSAVRRTHLTGKSGVTYSGGEKSGLYLIGHVVEADDPASVLTIFSECYENIHDGRHWEIVSND</sequence>
<dbReference type="Gene3D" id="3.30.1490.20">
    <property type="entry name" value="ATP-grasp fold, A domain"/>
    <property type="match status" value="1"/>
</dbReference>
<evidence type="ECO:0000313" key="7">
    <source>
        <dbReference type="Proteomes" id="UP001208888"/>
    </source>
</evidence>
<feature type="domain" description="ATP-grasp" evidence="5">
    <location>
        <begin position="116"/>
        <end position="309"/>
    </location>
</feature>
<dbReference type="PANTHER" id="PTHR43585:SF2">
    <property type="entry name" value="ATP-GRASP ENZYME FSQD"/>
    <property type="match status" value="1"/>
</dbReference>